<feature type="domain" description="HTH araC/xylS-type" evidence="4">
    <location>
        <begin position="175"/>
        <end position="274"/>
    </location>
</feature>
<dbReference type="Pfam" id="PF02311">
    <property type="entry name" value="AraC_binding"/>
    <property type="match status" value="1"/>
</dbReference>
<keyword evidence="6" id="KW-1185">Reference proteome</keyword>
<dbReference type="SUPFAM" id="SSF46689">
    <property type="entry name" value="Homeodomain-like"/>
    <property type="match status" value="2"/>
</dbReference>
<dbReference type="Gene3D" id="2.60.120.10">
    <property type="entry name" value="Jelly Rolls"/>
    <property type="match status" value="1"/>
</dbReference>
<dbReference type="Gene3D" id="1.10.10.60">
    <property type="entry name" value="Homeodomain-like"/>
    <property type="match status" value="2"/>
</dbReference>
<dbReference type="PANTHER" id="PTHR43280">
    <property type="entry name" value="ARAC-FAMILY TRANSCRIPTIONAL REGULATOR"/>
    <property type="match status" value="1"/>
</dbReference>
<dbReference type="Proteomes" id="UP001231941">
    <property type="component" value="Unassembled WGS sequence"/>
</dbReference>
<dbReference type="InterPro" id="IPR018060">
    <property type="entry name" value="HTH_AraC"/>
</dbReference>
<sequence length="283" mass="33503">MYTSIPIQIGYKSNKEYKHNFHSHSEFEIYLFHEGKGNYLIADKIYALQPGDLIIMHGMTLHRANVQTDLPYIRSIVHFDPSYAENLFCYPNHLDVLKPFHQLKNHRISLSNDQLEEISNLLNRVQSLSQSNNVFDYHELHTRFMDLLVLVYRYFESSLDVHQVHLPGSKEKHAQNIITYIEQNFREDLHLEDLESDLHVNRHYLSKLFKEVTGITIFHYLLQRRINEAKMLLLLDNSLSLTYVSYQVGFKHPAHFSRVFKERVGCAPDIYRKQLQRQDANES</sequence>
<dbReference type="InterPro" id="IPR037923">
    <property type="entry name" value="HTH-like"/>
</dbReference>
<protein>
    <submittedName>
        <fullName evidence="5">AraC family transcriptional regulator</fullName>
    </submittedName>
</protein>
<keyword evidence="3" id="KW-0804">Transcription</keyword>
<dbReference type="PROSITE" id="PS00041">
    <property type="entry name" value="HTH_ARAC_FAMILY_1"/>
    <property type="match status" value="1"/>
</dbReference>
<dbReference type="SUPFAM" id="SSF51215">
    <property type="entry name" value="Regulatory protein AraC"/>
    <property type="match status" value="1"/>
</dbReference>
<gene>
    <name evidence="5" type="ORF">Q5Y73_20350</name>
</gene>
<evidence type="ECO:0000313" key="5">
    <source>
        <dbReference type="EMBL" id="MDP5276449.1"/>
    </source>
</evidence>
<dbReference type="InterPro" id="IPR009057">
    <property type="entry name" value="Homeodomain-like_sf"/>
</dbReference>
<evidence type="ECO:0000256" key="1">
    <source>
        <dbReference type="ARBA" id="ARBA00023015"/>
    </source>
</evidence>
<organism evidence="5 6">
    <name type="scientific">Chengkuizengella axinellae</name>
    <dbReference type="NCBI Taxonomy" id="3064388"/>
    <lineage>
        <taxon>Bacteria</taxon>
        <taxon>Bacillati</taxon>
        <taxon>Bacillota</taxon>
        <taxon>Bacilli</taxon>
        <taxon>Bacillales</taxon>
        <taxon>Paenibacillaceae</taxon>
        <taxon>Chengkuizengella</taxon>
    </lineage>
</organism>
<dbReference type="RefSeq" id="WP_305993753.1">
    <property type="nucleotide sequence ID" value="NZ_JAVAMP010000014.1"/>
</dbReference>
<dbReference type="EMBL" id="JAVAMP010000014">
    <property type="protein sequence ID" value="MDP5276449.1"/>
    <property type="molecule type" value="Genomic_DNA"/>
</dbReference>
<dbReference type="PROSITE" id="PS01124">
    <property type="entry name" value="HTH_ARAC_FAMILY_2"/>
    <property type="match status" value="1"/>
</dbReference>
<dbReference type="PANTHER" id="PTHR43280:SF2">
    <property type="entry name" value="HTH-TYPE TRANSCRIPTIONAL REGULATOR EXSA"/>
    <property type="match status" value="1"/>
</dbReference>
<evidence type="ECO:0000313" key="6">
    <source>
        <dbReference type="Proteomes" id="UP001231941"/>
    </source>
</evidence>
<dbReference type="InterPro" id="IPR003313">
    <property type="entry name" value="AraC-bd"/>
</dbReference>
<dbReference type="InterPro" id="IPR018062">
    <property type="entry name" value="HTH_AraC-typ_CS"/>
</dbReference>
<evidence type="ECO:0000256" key="3">
    <source>
        <dbReference type="ARBA" id="ARBA00023163"/>
    </source>
</evidence>
<keyword evidence="1" id="KW-0805">Transcription regulation</keyword>
<dbReference type="InterPro" id="IPR014710">
    <property type="entry name" value="RmlC-like_jellyroll"/>
</dbReference>
<name>A0ABT9J671_9BACL</name>
<reference evidence="5 6" key="1">
    <citation type="submission" date="2023-08" db="EMBL/GenBank/DDBJ databases">
        <authorList>
            <person name="Park J.-S."/>
        </authorList>
    </citation>
    <scope>NUCLEOTIDE SEQUENCE [LARGE SCALE GENOMIC DNA]</scope>
    <source>
        <strain evidence="5 6">2205SS18-9</strain>
    </source>
</reference>
<comment type="caution">
    <text evidence="5">The sequence shown here is derived from an EMBL/GenBank/DDBJ whole genome shotgun (WGS) entry which is preliminary data.</text>
</comment>
<accession>A0ABT9J671</accession>
<dbReference type="Pfam" id="PF12833">
    <property type="entry name" value="HTH_18"/>
    <property type="match status" value="1"/>
</dbReference>
<proteinExistence type="predicted"/>
<dbReference type="SMART" id="SM00342">
    <property type="entry name" value="HTH_ARAC"/>
    <property type="match status" value="1"/>
</dbReference>
<evidence type="ECO:0000256" key="2">
    <source>
        <dbReference type="ARBA" id="ARBA00023125"/>
    </source>
</evidence>
<keyword evidence="2" id="KW-0238">DNA-binding</keyword>
<evidence type="ECO:0000259" key="4">
    <source>
        <dbReference type="PROSITE" id="PS01124"/>
    </source>
</evidence>